<proteinExistence type="predicted"/>
<dbReference type="InterPro" id="IPR006115">
    <property type="entry name" value="6PGDH_NADP-bd"/>
</dbReference>
<keyword evidence="4" id="KW-1185">Reference proteome</keyword>
<comment type="caution">
    <text evidence="3">The sequence shown here is derived from an EMBL/GenBank/DDBJ whole genome shotgun (WGS) entry which is preliminary data.</text>
</comment>
<reference evidence="3 4" key="1">
    <citation type="submission" date="2021-05" db="EMBL/GenBank/DDBJ databases">
        <title>Culturable bacteria isolated from Daya Bay.</title>
        <authorList>
            <person name="Zheng W."/>
            <person name="Yu S."/>
            <person name="Huang Y."/>
        </authorList>
    </citation>
    <scope>NUCLEOTIDE SEQUENCE [LARGE SCALE GENOMIC DNA]</scope>
    <source>
        <strain evidence="3 4">DP4N28-5</strain>
    </source>
</reference>
<evidence type="ECO:0000313" key="3">
    <source>
        <dbReference type="EMBL" id="MBV7378121.1"/>
    </source>
</evidence>
<sequence>MRTDRTSATPVSRPDAIALIGFGEAGAALAEGWQDTGQVQRIFAFDIKAASRDNAVSSAMWDRYRAGHVIGADHMEVALQEADCVFSVVTADQAEAAAIAAAPHLRPDALYVDCNSCAPATKLAAAAEITRHGARYVDLAIMSPIRPDRHLSPMLVAGPHAEAACETLAGLGMTPGMAGDTIGQAAATKMLRSVIIKGIEALTLESLLAARAAGVDEAVVASLDASMPGFDWAARAAYNMERTTTHGARRAAEMHEVAATVEGLGLPARMARATAAWQQDMGDLGLAPTADSNHMTYKDRADAIRDARANIRTEETS</sequence>
<evidence type="ECO:0000313" key="4">
    <source>
        <dbReference type="Proteomes" id="UP000756530"/>
    </source>
</evidence>
<protein>
    <submittedName>
        <fullName evidence="3">DUF1932 domain-containing protein</fullName>
    </submittedName>
</protein>
<dbReference type="RefSeq" id="WP_218390972.1">
    <property type="nucleotide sequence ID" value="NZ_JAHUZE010000001.1"/>
</dbReference>
<feature type="domain" description="Phosphogluconate dehydrogenase NAD-binding putative C-terminal" evidence="2">
    <location>
        <begin position="210"/>
        <end position="280"/>
    </location>
</feature>
<feature type="domain" description="6-phosphogluconate dehydrogenase NADP-binding" evidence="1">
    <location>
        <begin position="17"/>
        <end position="140"/>
    </location>
</feature>
<dbReference type="Pfam" id="PF03446">
    <property type="entry name" value="NAD_binding_2"/>
    <property type="match status" value="1"/>
</dbReference>
<organism evidence="3 4">
    <name type="scientific">Maritimibacter dapengensis</name>
    <dbReference type="NCBI Taxonomy" id="2836868"/>
    <lineage>
        <taxon>Bacteria</taxon>
        <taxon>Pseudomonadati</taxon>
        <taxon>Pseudomonadota</taxon>
        <taxon>Alphaproteobacteria</taxon>
        <taxon>Rhodobacterales</taxon>
        <taxon>Roseobacteraceae</taxon>
        <taxon>Maritimibacter</taxon>
    </lineage>
</organism>
<accession>A0ABS6T0J4</accession>
<dbReference type="EMBL" id="JAHUZE010000001">
    <property type="protein sequence ID" value="MBV7378121.1"/>
    <property type="molecule type" value="Genomic_DNA"/>
</dbReference>
<dbReference type="Proteomes" id="UP000756530">
    <property type="component" value="Unassembled WGS sequence"/>
</dbReference>
<evidence type="ECO:0000259" key="1">
    <source>
        <dbReference type="Pfam" id="PF03446"/>
    </source>
</evidence>
<dbReference type="Pfam" id="PF09130">
    <property type="entry name" value="DUF1932"/>
    <property type="match status" value="1"/>
</dbReference>
<gene>
    <name evidence="3" type="ORF">KJP28_04235</name>
</gene>
<evidence type="ECO:0000259" key="2">
    <source>
        <dbReference type="Pfam" id="PF09130"/>
    </source>
</evidence>
<name>A0ABS6T0J4_9RHOB</name>
<dbReference type="InterPro" id="IPR015814">
    <property type="entry name" value="Pgluconate_DH_NAD-bd_C"/>
</dbReference>